<dbReference type="EMBL" id="RKMF01000009">
    <property type="protein sequence ID" value="ROZ63098.1"/>
    <property type="molecule type" value="Genomic_DNA"/>
</dbReference>
<feature type="domain" description="GHMP kinase C-terminal" evidence="15">
    <location>
        <begin position="213"/>
        <end position="293"/>
    </location>
</feature>
<dbReference type="Gene3D" id="3.30.230.10">
    <property type="match status" value="1"/>
</dbReference>
<evidence type="ECO:0000256" key="12">
    <source>
        <dbReference type="ARBA" id="ARBA00049954"/>
    </source>
</evidence>
<evidence type="ECO:0000256" key="8">
    <source>
        <dbReference type="ARBA" id="ARBA00022741"/>
    </source>
</evidence>
<keyword evidence="10 13" id="KW-0067">ATP-binding</keyword>
<evidence type="ECO:0000256" key="4">
    <source>
        <dbReference type="ARBA" id="ARBA00017858"/>
    </source>
</evidence>
<evidence type="ECO:0000313" key="17">
    <source>
        <dbReference type="Proteomes" id="UP000270616"/>
    </source>
</evidence>
<comment type="pathway">
    <text evidence="1 13">Amino-acid biosynthesis; L-threonine biosynthesis; L-threonine from L-aspartate: step 4/5.</text>
</comment>
<evidence type="ECO:0000256" key="13">
    <source>
        <dbReference type="HAMAP-Rule" id="MF_00384"/>
    </source>
</evidence>
<dbReference type="Gene3D" id="3.30.70.890">
    <property type="entry name" value="GHMP kinase, C-terminal domain"/>
    <property type="match status" value="1"/>
</dbReference>
<comment type="subcellular location">
    <subcellularLocation>
        <location evidence="13">Cytoplasm</location>
    </subcellularLocation>
</comment>
<dbReference type="SUPFAM" id="SSF55060">
    <property type="entry name" value="GHMP Kinase, C-terminal domain"/>
    <property type="match status" value="1"/>
</dbReference>
<reference evidence="16 17" key="1">
    <citation type="submission" date="2018-10" db="EMBL/GenBank/DDBJ databases">
        <title>Kocuria sp. M5W7-7, whole genome shotgun sequence.</title>
        <authorList>
            <person name="Tuo L."/>
        </authorList>
    </citation>
    <scope>NUCLEOTIDE SEQUENCE [LARGE SCALE GENOMIC DNA]</scope>
    <source>
        <strain evidence="16 17">M5W7-7</strain>
    </source>
</reference>
<evidence type="ECO:0000256" key="1">
    <source>
        <dbReference type="ARBA" id="ARBA00005015"/>
    </source>
</evidence>
<feature type="binding site" evidence="13">
    <location>
        <begin position="102"/>
        <end position="112"/>
    </location>
    <ligand>
        <name>ATP</name>
        <dbReference type="ChEBI" id="CHEBI:30616"/>
    </ligand>
</feature>
<dbReference type="InterPro" id="IPR014721">
    <property type="entry name" value="Ribsml_uS5_D2-typ_fold_subgr"/>
</dbReference>
<evidence type="ECO:0000256" key="10">
    <source>
        <dbReference type="ARBA" id="ARBA00022840"/>
    </source>
</evidence>
<dbReference type="PANTHER" id="PTHR20861:SF1">
    <property type="entry name" value="HOMOSERINE KINASE"/>
    <property type="match status" value="1"/>
</dbReference>
<dbReference type="SUPFAM" id="SSF54211">
    <property type="entry name" value="Ribosomal protein S5 domain 2-like"/>
    <property type="match status" value="1"/>
</dbReference>
<keyword evidence="5 13" id="KW-0028">Amino-acid biosynthesis</keyword>
<keyword evidence="7 13" id="KW-0791">Threonine biosynthesis</keyword>
<evidence type="ECO:0000259" key="14">
    <source>
        <dbReference type="Pfam" id="PF00288"/>
    </source>
</evidence>
<feature type="domain" description="GHMP kinase N-terminal" evidence="14">
    <location>
        <begin position="80"/>
        <end position="157"/>
    </location>
</feature>
<accession>A0A3N3ZTL7</accession>
<dbReference type="InterPro" id="IPR020568">
    <property type="entry name" value="Ribosomal_Su5_D2-typ_SF"/>
</dbReference>
<evidence type="ECO:0000256" key="7">
    <source>
        <dbReference type="ARBA" id="ARBA00022697"/>
    </source>
</evidence>
<dbReference type="PROSITE" id="PS00627">
    <property type="entry name" value="GHMP_KINASES_ATP"/>
    <property type="match status" value="1"/>
</dbReference>
<dbReference type="PANTHER" id="PTHR20861">
    <property type="entry name" value="HOMOSERINE/4-DIPHOSPHOCYTIDYL-2-C-METHYL-D-ERYTHRITOL KINASE"/>
    <property type="match status" value="1"/>
</dbReference>
<evidence type="ECO:0000259" key="15">
    <source>
        <dbReference type="Pfam" id="PF08544"/>
    </source>
</evidence>
<dbReference type="PIRSF" id="PIRSF000676">
    <property type="entry name" value="Homoser_kin"/>
    <property type="match status" value="1"/>
</dbReference>
<dbReference type="UniPathway" id="UPA00050">
    <property type="reaction ID" value="UER00064"/>
</dbReference>
<dbReference type="InterPro" id="IPR006203">
    <property type="entry name" value="GHMP_knse_ATP-bd_CS"/>
</dbReference>
<keyword evidence="17" id="KW-1185">Reference proteome</keyword>
<comment type="caution">
    <text evidence="16">The sequence shown here is derived from an EMBL/GenBank/DDBJ whole genome shotgun (WGS) entry which is preliminary data.</text>
</comment>
<keyword evidence="9 13" id="KW-0418">Kinase</keyword>
<proteinExistence type="inferred from homology"/>
<comment type="similarity">
    <text evidence="2 13">Belongs to the GHMP kinase family. Homoserine kinase subfamily.</text>
</comment>
<dbReference type="Pfam" id="PF08544">
    <property type="entry name" value="GHMP_kinases_C"/>
    <property type="match status" value="1"/>
</dbReference>
<sequence length="324" mass="33514">MGKPKDWREVLTVGEAITVDVPASSGNVGPGFDSLGLALGHYDTVEIAVQESGLAFELHGEGSESVPRTEEHLLVRSVRAAWTAAGLVDQPGLAVVARNRIPHGRGMGSSASCAVAGVVAANALLAPSARLDDAAILQVCAGMEGHPDNVAPSLYGGLTISWGEPGSWHSAPVAVHDDVVPVVAIPNYEVSTALARSLLPAQVDHRSAAANAGRAALLVEAMTRRPDLLLPATADALHQRFRAPAMPPSAALVATLREQGHAALISGAGPTVLTLAPSAEDAAEVEAAIAEFVAHPDAEREHVTWRVLRLTVPAHGARVVTHPQ</sequence>
<dbReference type="HAMAP" id="MF_00384">
    <property type="entry name" value="Homoser_kinase"/>
    <property type="match status" value="1"/>
</dbReference>
<dbReference type="Pfam" id="PF00288">
    <property type="entry name" value="GHMP_kinases_N"/>
    <property type="match status" value="1"/>
</dbReference>
<dbReference type="NCBIfam" id="TIGR00191">
    <property type="entry name" value="thrB"/>
    <property type="match status" value="1"/>
</dbReference>
<dbReference type="InterPro" id="IPR036554">
    <property type="entry name" value="GHMP_kinase_C_sf"/>
</dbReference>
<dbReference type="InterPro" id="IPR000870">
    <property type="entry name" value="Homoserine_kinase"/>
</dbReference>
<evidence type="ECO:0000313" key="16">
    <source>
        <dbReference type="EMBL" id="ROZ63098.1"/>
    </source>
</evidence>
<dbReference type="PRINTS" id="PR00958">
    <property type="entry name" value="HOMSERKINASE"/>
</dbReference>
<dbReference type="GO" id="GO:0004413">
    <property type="term" value="F:homoserine kinase activity"/>
    <property type="evidence" value="ECO:0007669"/>
    <property type="project" value="UniProtKB-UniRule"/>
</dbReference>
<evidence type="ECO:0000256" key="6">
    <source>
        <dbReference type="ARBA" id="ARBA00022679"/>
    </source>
</evidence>
<keyword evidence="8 13" id="KW-0547">Nucleotide-binding</keyword>
<dbReference type="Proteomes" id="UP000270616">
    <property type="component" value="Unassembled WGS sequence"/>
</dbReference>
<evidence type="ECO:0000256" key="9">
    <source>
        <dbReference type="ARBA" id="ARBA00022777"/>
    </source>
</evidence>
<protein>
    <recommendedName>
        <fullName evidence="4 13">Homoserine kinase</fullName>
        <shortName evidence="13">HK</shortName>
        <shortName evidence="13">HSK</shortName>
        <ecNumber evidence="3 13">2.7.1.39</ecNumber>
    </recommendedName>
</protein>
<dbReference type="InterPro" id="IPR013750">
    <property type="entry name" value="GHMP_kinase_C_dom"/>
</dbReference>
<dbReference type="RefSeq" id="WP_123825240.1">
    <property type="nucleotide sequence ID" value="NZ_RKMF01000009.1"/>
</dbReference>
<organism evidence="16 17">
    <name type="scientific">Kocuria soli</name>
    <dbReference type="NCBI Taxonomy" id="2485125"/>
    <lineage>
        <taxon>Bacteria</taxon>
        <taxon>Bacillati</taxon>
        <taxon>Actinomycetota</taxon>
        <taxon>Actinomycetes</taxon>
        <taxon>Micrococcales</taxon>
        <taxon>Micrococcaceae</taxon>
        <taxon>Kocuria</taxon>
    </lineage>
</organism>
<evidence type="ECO:0000256" key="11">
    <source>
        <dbReference type="ARBA" id="ARBA00049375"/>
    </source>
</evidence>
<evidence type="ECO:0000256" key="2">
    <source>
        <dbReference type="ARBA" id="ARBA00007370"/>
    </source>
</evidence>
<evidence type="ECO:0000256" key="3">
    <source>
        <dbReference type="ARBA" id="ARBA00012078"/>
    </source>
</evidence>
<dbReference type="EC" id="2.7.1.39" evidence="3 13"/>
<evidence type="ECO:0000256" key="5">
    <source>
        <dbReference type="ARBA" id="ARBA00022605"/>
    </source>
</evidence>
<dbReference type="AlphaFoldDB" id="A0A3N3ZTL7"/>
<name>A0A3N3ZTL7_9MICC</name>
<dbReference type="GO" id="GO:0005524">
    <property type="term" value="F:ATP binding"/>
    <property type="evidence" value="ECO:0007669"/>
    <property type="project" value="UniProtKB-UniRule"/>
</dbReference>
<keyword evidence="13" id="KW-0963">Cytoplasm</keyword>
<comment type="function">
    <text evidence="12 13">Catalyzes the ATP-dependent phosphorylation of L-homoserine to L-homoserine phosphate.</text>
</comment>
<dbReference type="GO" id="GO:0005737">
    <property type="term" value="C:cytoplasm"/>
    <property type="evidence" value="ECO:0007669"/>
    <property type="project" value="UniProtKB-SubCell"/>
</dbReference>
<comment type="catalytic activity">
    <reaction evidence="11 13">
        <text>L-homoserine + ATP = O-phospho-L-homoserine + ADP + H(+)</text>
        <dbReference type="Rhea" id="RHEA:13985"/>
        <dbReference type="ChEBI" id="CHEBI:15378"/>
        <dbReference type="ChEBI" id="CHEBI:30616"/>
        <dbReference type="ChEBI" id="CHEBI:57476"/>
        <dbReference type="ChEBI" id="CHEBI:57590"/>
        <dbReference type="ChEBI" id="CHEBI:456216"/>
        <dbReference type="EC" id="2.7.1.39"/>
    </reaction>
</comment>
<keyword evidence="6 13" id="KW-0808">Transferase</keyword>
<dbReference type="GO" id="GO:0009088">
    <property type="term" value="P:threonine biosynthetic process"/>
    <property type="evidence" value="ECO:0007669"/>
    <property type="project" value="UniProtKB-UniRule"/>
</dbReference>
<gene>
    <name evidence="13" type="primary">thrB</name>
    <name evidence="16" type="ORF">EDL96_07875</name>
</gene>
<dbReference type="InterPro" id="IPR006204">
    <property type="entry name" value="GHMP_kinase_N_dom"/>
</dbReference>
<dbReference type="OrthoDB" id="9769912at2"/>